<dbReference type="CDD" id="cd00130">
    <property type="entry name" value="PAS"/>
    <property type="match status" value="5"/>
</dbReference>
<evidence type="ECO:0000256" key="14">
    <source>
        <dbReference type="PROSITE-ProRule" id="PRU00169"/>
    </source>
</evidence>
<dbReference type="CDD" id="cd00082">
    <property type="entry name" value="HisKA"/>
    <property type="match status" value="1"/>
</dbReference>
<feature type="domain" description="Response regulatory" evidence="17">
    <location>
        <begin position="1386"/>
        <end position="1502"/>
    </location>
</feature>
<dbReference type="FunFam" id="3.30.565.10:FF:000010">
    <property type="entry name" value="Sensor histidine kinase RcsC"/>
    <property type="match status" value="1"/>
</dbReference>
<evidence type="ECO:0000313" key="21">
    <source>
        <dbReference type="EMBL" id="SFF32514.1"/>
    </source>
</evidence>
<dbReference type="PROSITE" id="PS50112">
    <property type="entry name" value="PAS"/>
    <property type="match status" value="4"/>
</dbReference>
<evidence type="ECO:0000256" key="6">
    <source>
        <dbReference type="ARBA" id="ARBA00022679"/>
    </source>
</evidence>
<feature type="modified residue" description="Phosphohistidine" evidence="13">
    <location>
        <position position="1594"/>
    </location>
</feature>
<keyword evidence="5 14" id="KW-0597">Phosphoprotein</keyword>
<dbReference type="InterPro" id="IPR029016">
    <property type="entry name" value="GAF-like_dom_sf"/>
</dbReference>
<dbReference type="SMART" id="SM00448">
    <property type="entry name" value="REC"/>
    <property type="match status" value="1"/>
</dbReference>
<dbReference type="InterPro" id="IPR013655">
    <property type="entry name" value="PAS_fold_3"/>
</dbReference>
<keyword evidence="15" id="KW-0175">Coiled coil</keyword>
<dbReference type="Proteomes" id="UP000199513">
    <property type="component" value="Unassembled WGS sequence"/>
</dbReference>
<dbReference type="PROSITE" id="PS50110">
    <property type="entry name" value="RESPONSE_REGULATORY"/>
    <property type="match status" value="1"/>
</dbReference>
<dbReference type="STRING" id="1003.SAMN04488541_10262"/>
<evidence type="ECO:0000313" key="22">
    <source>
        <dbReference type="Proteomes" id="UP000199513"/>
    </source>
</evidence>
<dbReference type="CDD" id="cd17546">
    <property type="entry name" value="REC_hyHK_CKI1_RcsC-like"/>
    <property type="match status" value="1"/>
</dbReference>
<keyword evidence="9" id="KW-0067">ATP-binding</keyword>
<dbReference type="Pfam" id="PF13426">
    <property type="entry name" value="PAS_9"/>
    <property type="match status" value="4"/>
</dbReference>
<dbReference type="GO" id="GO:0006355">
    <property type="term" value="P:regulation of DNA-templated transcription"/>
    <property type="evidence" value="ECO:0007669"/>
    <property type="project" value="InterPro"/>
</dbReference>
<dbReference type="InterPro" id="IPR036641">
    <property type="entry name" value="HPT_dom_sf"/>
</dbReference>
<dbReference type="FunFam" id="1.10.287.130:FF:000002">
    <property type="entry name" value="Two-component osmosensing histidine kinase"/>
    <property type="match status" value="1"/>
</dbReference>
<evidence type="ECO:0000259" key="20">
    <source>
        <dbReference type="PROSITE" id="PS50894"/>
    </source>
</evidence>
<dbReference type="InterPro" id="IPR036890">
    <property type="entry name" value="HATPase_C_sf"/>
</dbReference>
<dbReference type="RefSeq" id="WP_091546952.1">
    <property type="nucleotide sequence ID" value="NZ_FONY01000026.1"/>
</dbReference>
<dbReference type="GO" id="GO:0032991">
    <property type="term" value="C:protein-containing complex"/>
    <property type="evidence" value="ECO:0007669"/>
    <property type="project" value="UniProtKB-ARBA"/>
</dbReference>
<feature type="domain" description="Histidine kinase" evidence="16">
    <location>
        <begin position="1137"/>
        <end position="1358"/>
    </location>
</feature>
<keyword evidence="4" id="KW-0963">Cytoplasm</keyword>
<dbReference type="Gene3D" id="3.30.450.40">
    <property type="match status" value="1"/>
</dbReference>
<dbReference type="GO" id="GO:0005524">
    <property type="term" value="F:ATP binding"/>
    <property type="evidence" value="ECO:0007669"/>
    <property type="project" value="UniProtKB-KW"/>
</dbReference>
<evidence type="ECO:0000256" key="8">
    <source>
        <dbReference type="ARBA" id="ARBA00022777"/>
    </source>
</evidence>
<dbReference type="EC" id="2.7.13.3" evidence="3"/>
<evidence type="ECO:0000259" key="18">
    <source>
        <dbReference type="PROSITE" id="PS50112"/>
    </source>
</evidence>
<dbReference type="CDD" id="cd00088">
    <property type="entry name" value="HPT"/>
    <property type="match status" value="1"/>
</dbReference>
<proteinExistence type="predicted"/>
<dbReference type="InterPro" id="IPR011006">
    <property type="entry name" value="CheY-like_superfamily"/>
</dbReference>
<keyword evidence="8" id="KW-0418">Kinase</keyword>
<dbReference type="SUPFAM" id="SSF47384">
    <property type="entry name" value="Homodimeric domain of signal transducing histidine kinase"/>
    <property type="match status" value="1"/>
</dbReference>
<dbReference type="GO" id="GO:0005737">
    <property type="term" value="C:cytoplasm"/>
    <property type="evidence" value="ECO:0007669"/>
    <property type="project" value="UniProtKB-SubCell"/>
</dbReference>
<dbReference type="PRINTS" id="PR00344">
    <property type="entry name" value="BCTRLSENSOR"/>
</dbReference>
<feature type="domain" description="PAC" evidence="19">
    <location>
        <begin position="520"/>
        <end position="572"/>
    </location>
</feature>
<dbReference type="Pfam" id="PF00512">
    <property type="entry name" value="HisKA"/>
    <property type="match status" value="1"/>
</dbReference>
<keyword evidence="6" id="KW-0808">Transferase</keyword>
<dbReference type="GO" id="GO:0000155">
    <property type="term" value="F:phosphorelay sensor kinase activity"/>
    <property type="evidence" value="ECO:0007669"/>
    <property type="project" value="InterPro"/>
</dbReference>
<evidence type="ECO:0000256" key="9">
    <source>
        <dbReference type="ARBA" id="ARBA00022840"/>
    </source>
</evidence>
<comment type="catalytic activity">
    <reaction evidence="1">
        <text>ATP + protein L-histidine = ADP + protein N-phospho-L-histidine.</text>
        <dbReference type="EC" id="2.7.13.3"/>
    </reaction>
</comment>
<evidence type="ECO:0000259" key="19">
    <source>
        <dbReference type="PROSITE" id="PS50113"/>
    </source>
</evidence>
<dbReference type="InterPro" id="IPR004358">
    <property type="entry name" value="Sig_transdc_His_kin-like_C"/>
</dbReference>
<dbReference type="OrthoDB" id="9811889at2"/>
<feature type="domain" description="PAS" evidence="18">
    <location>
        <begin position="165"/>
        <end position="235"/>
    </location>
</feature>
<keyword evidence="10" id="KW-0902">Two-component regulatory system</keyword>
<dbReference type="SMART" id="SM00387">
    <property type="entry name" value="HATPase_c"/>
    <property type="match status" value="1"/>
</dbReference>
<feature type="modified residue" description="4-aspartylphosphate" evidence="14">
    <location>
        <position position="1435"/>
    </location>
</feature>
<evidence type="ECO:0000256" key="10">
    <source>
        <dbReference type="ARBA" id="ARBA00023012"/>
    </source>
</evidence>
<evidence type="ECO:0000256" key="12">
    <source>
        <dbReference type="ARBA" id="ARBA00068150"/>
    </source>
</evidence>
<dbReference type="Pfam" id="PF08447">
    <property type="entry name" value="PAS_3"/>
    <property type="match status" value="1"/>
</dbReference>
<dbReference type="Gene3D" id="3.40.50.2300">
    <property type="match status" value="1"/>
</dbReference>
<dbReference type="InterPro" id="IPR036097">
    <property type="entry name" value="HisK_dim/P_sf"/>
</dbReference>
<feature type="domain" description="PAS" evidence="18">
    <location>
        <begin position="579"/>
        <end position="633"/>
    </location>
</feature>
<evidence type="ECO:0000256" key="4">
    <source>
        <dbReference type="ARBA" id="ARBA00022490"/>
    </source>
</evidence>
<dbReference type="InterPro" id="IPR013767">
    <property type="entry name" value="PAS_fold"/>
</dbReference>
<dbReference type="EMBL" id="FONY01000026">
    <property type="protein sequence ID" value="SFF32514.1"/>
    <property type="molecule type" value="Genomic_DNA"/>
</dbReference>
<keyword evidence="7" id="KW-0547">Nucleotide-binding</keyword>
<dbReference type="InterPro" id="IPR001789">
    <property type="entry name" value="Sig_transdc_resp-reg_receiver"/>
</dbReference>
<evidence type="ECO:0000256" key="13">
    <source>
        <dbReference type="PROSITE-ProRule" id="PRU00110"/>
    </source>
</evidence>
<evidence type="ECO:0000256" key="1">
    <source>
        <dbReference type="ARBA" id="ARBA00000085"/>
    </source>
</evidence>
<accession>A0A1I2HQW3</accession>
<evidence type="ECO:0000256" key="2">
    <source>
        <dbReference type="ARBA" id="ARBA00004496"/>
    </source>
</evidence>
<dbReference type="SUPFAM" id="SSF55874">
    <property type="entry name" value="ATPase domain of HSP90 chaperone/DNA topoisomerase II/histidine kinase"/>
    <property type="match status" value="1"/>
</dbReference>
<evidence type="ECO:0000256" key="7">
    <source>
        <dbReference type="ARBA" id="ARBA00022741"/>
    </source>
</evidence>
<dbReference type="InterPro" id="IPR035965">
    <property type="entry name" value="PAS-like_dom_sf"/>
</dbReference>
<gene>
    <name evidence="21" type="ORF">SAMN04488541_10262</name>
</gene>
<dbReference type="InterPro" id="IPR008207">
    <property type="entry name" value="Sig_transdc_His_kin_Hpt_dom"/>
</dbReference>
<dbReference type="InterPro" id="IPR003594">
    <property type="entry name" value="HATPase_dom"/>
</dbReference>
<reference evidence="21 22" key="1">
    <citation type="submission" date="2016-10" db="EMBL/GenBank/DDBJ databases">
        <authorList>
            <person name="de Groot N.N."/>
        </authorList>
    </citation>
    <scope>NUCLEOTIDE SEQUENCE [LARGE SCALE GENOMIC DNA]</scope>
    <source>
        <strain>GEY</strain>
        <strain evidence="22">DSM 9560</strain>
    </source>
</reference>
<dbReference type="SMART" id="SM00065">
    <property type="entry name" value="GAF"/>
    <property type="match status" value="1"/>
</dbReference>
<dbReference type="Pfam" id="PF02518">
    <property type="entry name" value="HATPase_c"/>
    <property type="match status" value="1"/>
</dbReference>
<dbReference type="Gene3D" id="1.10.287.130">
    <property type="match status" value="1"/>
</dbReference>
<comment type="subcellular location">
    <subcellularLocation>
        <location evidence="2">Cytoplasm</location>
    </subcellularLocation>
</comment>
<dbReference type="SUPFAM" id="SSF55781">
    <property type="entry name" value="GAF domain-like"/>
    <property type="match status" value="1"/>
</dbReference>
<dbReference type="InterPro" id="IPR003018">
    <property type="entry name" value="GAF"/>
</dbReference>
<feature type="domain" description="PAS" evidence="18">
    <location>
        <begin position="702"/>
        <end position="756"/>
    </location>
</feature>
<evidence type="ECO:0000256" key="11">
    <source>
        <dbReference type="ARBA" id="ARBA00064003"/>
    </source>
</evidence>
<dbReference type="Pfam" id="PF00989">
    <property type="entry name" value="PAS"/>
    <property type="match status" value="1"/>
</dbReference>
<dbReference type="InterPro" id="IPR003661">
    <property type="entry name" value="HisK_dim/P_dom"/>
</dbReference>
<dbReference type="Gene3D" id="3.30.565.10">
    <property type="entry name" value="Histidine kinase-like ATPase, C-terminal domain"/>
    <property type="match status" value="1"/>
</dbReference>
<dbReference type="GO" id="GO:0005886">
    <property type="term" value="C:plasma membrane"/>
    <property type="evidence" value="ECO:0007669"/>
    <property type="project" value="UniProtKB-SubCell"/>
</dbReference>
<feature type="domain" description="PAS" evidence="18">
    <location>
        <begin position="447"/>
        <end position="517"/>
    </location>
</feature>
<dbReference type="Gene3D" id="1.20.120.160">
    <property type="entry name" value="HPT domain"/>
    <property type="match status" value="1"/>
</dbReference>
<dbReference type="PANTHER" id="PTHR45339">
    <property type="entry name" value="HYBRID SIGNAL TRANSDUCTION HISTIDINE KINASE J"/>
    <property type="match status" value="1"/>
</dbReference>
<dbReference type="PROSITE" id="PS50113">
    <property type="entry name" value="PAC"/>
    <property type="match status" value="2"/>
</dbReference>
<evidence type="ECO:0000256" key="3">
    <source>
        <dbReference type="ARBA" id="ARBA00012438"/>
    </source>
</evidence>
<dbReference type="SUPFAM" id="SSF47226">
    <property type="entry name" value="Histidine-containing phosphotransfer domain, HPT domain"/>
    <property type="match status" value="1"/>
</dbReference>
<dbReference type="SMART" id="SM00073">
    <property type="entry name" value="HPT"/>
    <property type="match status" value="1"/>
</dbReference>
<dbReference type="FunFam" id="3.30.450.20:FF:000099">
    <property type="entry name" value="Sensory box sensor histidine kinase"/>
    <property type="match status" value="1"/>
</dbReference>
<comment type="subunit">
    <text evidence="11">At low DSF concentrations, interacts with RpfF.</text>
</comment>
<dbReference type="SUPFAM" id="SSF55785">
    <property type="entry name" value="PYP-like sensor domain (PAS domain)"/>
    <property type="match status" value="6"/>
</dbReference>
<dbReference type="Pfam" id="PF01627">
    <property type="entry name" value="Hpt"/>
    <property type="match status" value="1"/>
</dbReference>
<dbReference type="SUPFAM" id="SSF52172">
    <property type="entry name" value="CheY-like"/>
    <property type="match status" value="1"/>
</dbReference>
<dbReference type="Pfam" id="PF00072">
    <property type="entry name" value="Response_reg"/>
    <property type="match status" value="1"/>
</dbReference>
<dbReference type="SMART" id="SM00086">
    <property type="entry name" value="PAC"/>
    <property type="match status" value="2"/>
</dbReference>
<feature type="domain" description="PAC" evidence="19">
    <location>
        <begin position="649"/>
        <end position="701"/>
    </location>
</feature>
<feature type="coiled-coil region" evidence="15">
    <location>
        <begin position="2"/>
        <end position="29"/>
    </location>
</feature>
<feature type="domain" description="HPt" evidence="20">
    <location>
        <begin position="1555"/>
        <end position="1652"/>
    </location>
</feature>
<dbReference type="PANTHER" id="PTHR45339:SF5">
    <property type="entry name" value="HISTIDINE KINASE"/>
    <property type="match status" value="1"/>
</dbReference>
<evidence type="ECO:0000259" key="16">
    <source>
        <dbReference type="PROSITE" id="PS50109"/>
    </source>
</evidence>
<keyword evidence="22" id="KW-1185">Reference proteome</keyword>
<dbReference type="InterPro" id="IPR000700">
    <property type="entry name" value="PAS-assoc_C"/>
</dbReference>
<protein>
    <recommendedName>
        <fullName evidence="12">Sensory/regulatory protein RpfC</fullName>
        <ecNumber evidence="3">2.7.13.3</ecNumber>
    </recommendedName>
</protein>
<dbReference type="CDD" id="cd16922">
    <property type="entry name" value="HATPase_EvgS-ArcB-TorS-like"/>
    <property type="match status" value="1"/>
</dbReference>
<evidence type="ECO:0000256" key="5">
    <source>
        <dbReference type="ARBA" id="ARBA00022553"/>
    </source>
</evidence>
<organism evidence="21 22">
    <name type="scientific">Thermoflexibacter ruber</name>
    <dbReference type="NCBI Taxonomy" id="1003"/>
    <lineage>
        <taxon>Bacteria</taxon>
        <taxon>Pseudomonadati</taxon>
        <taxon>Bacteroidota</taxon>
        <taxon>Cytophagia</taxon>
        <taxon>Cytophagales</taxon>
        <taxon>Thermoflexibacteraceae</taxon>
        <taxon>Thermoflexibacter</taxon>
    </lineage>
</organism>
<dbReference type="SMART" id="SM00388">
    <property type="entry name" value="HisKA"/>
    <property type="match status" value="1"/>
</dbReference>
<dbReference type="InterPro" id="IPR000014">
    <property type="entry name" value="PAS"/>
</dbReference>
<dbReference type="InterPro" id="IPR001610">
    <property type="entry name" value="PAC"/>
</dbReference>
<dbReference type="InterPro" id="IPR005467">
    <property type="entry name" value="His_kinase_dom"/>
</dbReference>
<dbReference type="SMART" id="SM00091">
    <property type="entry name" value="PAS"/>
    <property type="match status" value="6"/>
</dbReference>
<sequence>MSEVVEKTKEEILKEIARLEEQLHQLELAMPTPVFSLPQKKAKLNYTTNDGLSTTELICLHDLSGKIIRVNEEVEDIFEVYTKDGATHNIKNFLAPEVRHLFQEYIQNVLIERATEGKLKLIDKQGRVRLFKYHAFLEDKDQQNPYIRCHAWELISKVNAQFSESNEFYKSLYEHNISSIFLLNPDGMVLDANETALQRFGLSKEDVIDTDFYNILADTEIDIEIEKLEDIFQEVWFGRNVKMQVNGKDLKGNAFTLEMTFKKGKFYKKDIIICFGDDITKEQDNEQEIIAKFNELRIIKETMRYISGQYRINDVLMMTLEKLYELDYINSAGIYQMGRNHLQARLRFHLNIEGAILEHLLEINVEDYLILFSEKQSLELSPYTVCPEQTQSLIFIPIAVENRVNYVLLFKLADKNKESTSLLLNLLGIELSSYLTQTQLNNKLVQSENRFRVIADNSPSLLRMTDIRNEFTFFSQPWFTFTGKSSERQLRENWLELVHEEDIESLKNQLKADFAARESFELSYRLRRADGSYRWMQENGTPYYDQEGEFKGYVCSAVDITERRQKEKERSQEDAIRYSKERLQKGLSQANIFAISVEKDGIISFCNEFFLKKTGWSEQEIIGRYLFDIFEPDLEESSTQLSQVDGFLNTFEGKLQTAKEHRLQIRFNTIVLNDKTGNIASVTIVGEDISEKIRFQEALKESNMRLQDLFDNANDLIQVTGANGKILFANKAWKQTLGYTDEELENLKIMDILHPDYAVETYKTFGKVKKTAQVTNARTALVAKNGKRIDLAGNFSYDEKDNEFRAYLYDITEKVRAEKAQKLYYDIATLTLNSTNLENLYEGFYNTLKRVIEVDSFLIALKDRYDDRKIYFPYYVNSQFAPKEGIQGVNFAKYAVEKFERPIFLYEEVIKQIILKKKIMPDTVIPKVWLGVPLKLGEKIIGMIVLQSFKDYKLYTKKDLELLSFISGQLAIAIKRSQNQEEISHQAARLKAVFDSGSHLMWTVNRQMIITRFNQKASSANNILGRNSIVPDELIGVNDQKDQTTQGEFLYFWLNKYRKTFEGKQQHFESKIIDEKGNEIWYEIFLNPVKIPGVEVLEEISGVAHNITTKKKYELALAEAKEIAEKSLEVKKRFLSNMSHEIRTPMNGIIGMIELLADSHLDEEQQSWISTMRKSSETLLNILNDILDLSKIEAGKMELRKTPLSLQAIIDKLFALFAQRALSKDITMSYRFDSQVPIFVHADETRLLQILSNLTSNGLKFTEHGEINLRFSHVWQKEKWHKIKVEVQDTGIGIPEEKLNVLFKAFSQADNSYTKSYGGTGLGLVISQELCKLMNGEIGVFSEVGKGSTFWFTFEAEECKEEDVPKEEIIINKEGSVIERINSSIKLLVVDDNAVNLKVAKSILQKAGCKVETAQSGQSAINLVQQNSYDLIFMDIQMPVMNGVMTTERIKTLGLPYVPPIIAMTAFSMQEERQSFLEAGMDDYVSKPIKAQILINKVKEWIVKLGLPSKIEETLVEENTPNIKEKQDSESKAELYTQKLIVNKSVADQLKKYGDEEMVAATYQEFEEETTQIINGLTEAIQMQDFKEAMGYAHTIKGSAGTLGIERLSIHAAKMEKEFRENIQENAIKDLQITIALFEEFKDNYKQILGLD</sequence>
<dbReference type="Gene3D" id="3.30.450.20">
    <property type="entry name" value="PAS domain"/>
    <property type="match status" value="6"/>
</dbReference>
<evidence type="ECO:0000256" key="15">
    <source>
        <dbReference type="SAM" id="Coils"/>
    </source>
</evidence>
<dbReference type="NCBIfam" id="TIGR00229">
    <property type="entry name" value="sensory_box"/>
    <property type="match status" value="4"/>
</dbReference>
<dbReference type="PROSITE" id="PS50894">
    <property type="entry name" value="HPT"/>
    <property type="match status" value="1"/>
</dbReference>
<name>A0A1I2HQW3_9BACT</name>
<evidence type="ECO:0000259" key="17">
    <source>
        <dbReference type="PROSITE" id="PS50110"/>
    </source>
</evidence>
<dbReference type="PROSITE" id="PS50109">
    <property type="entry name" value="HIS_KIN"/>
    <property type="match status" value="1"/>
</dbReference>